<dbReference type="Proteomes" id="UP000283360">
    <property type="component" value="Unassembled WGS sequence"/>
</dbReference>
<protein>
    <submittedName>
        <fullName evidence="1">Uncharacterized protein</fullName>
    </submittedName>
</protein>
<name>A0A412QAP5_9FIRM</name>
<evidence type="ECO:0000313" key="1">
    <source>
        <dbReference type="EMBL" id="RGT87815.1"/>
    </source>
</evidence>
<proteinExistence type="predicted"/>
<accession>A0A412QAP5</accession>
<dbReference type="EMBL" id="QRXJ01000020">
    <property type="protein sequence ID" value="RGT87815.1"/>
    <property type="molecule type" value="Genomic_DNA"/>
</dbReference>
<reference evidence="1 2" key="1">
    <citation type="submission" date="2018-08" db="EMBL/GenBank/DDBJ databases">
        <title>A genome reference for cultivated species of the human gut microbiota.</title>
        <authorList>
            <person name="Zou Y."/>
            <person name="Xue W."/>
            <person name="Luo G."/>
        </authorList>
    </citation>
    <scope>NUCLEOTIDE SEQUENCE [LARGE SCALE GENOMIC DNA]</scope>
    <source>
        <strain evidence="1 2">AF18-12LB</strain>
    </source>
</reference>
<evidence type="ECO:0000313" key="2">
    <source>
        <dbReference type="Proteomes" id="UP000283360"/>
    </source>
</evidence>
<dbReference type="RefSeq" id="WP_117836078.1">
    <property type="nucleotide sequence ID" value="NZ_JADNLX010000001.1"/>
</dbReference>
<comment type="caution">
    <text evidence="1">The sequence shown here is derived from an EMBL/GenBank/DDBJ whole genome shotgun (WGS) entry which is preliminary data.</text>
</comment>
<sequence length="149" mass="17959">MQEKIVITEQNIEEMCRLAEDVMQVLYMEYFFYDEEGNERLLSELEKEKREAIYNDPYAYLLYHLFRRGDKIEDVRYYSQKEIIPWVEPILHKALMLFRKGTGEYGETNYIVADRVSDNYLVAVFTREVRNMMMIFAGQILTKESSSRY</sequence>
<organism evidence="1 2">
    <name type="scientific">Coprococcus comes</name>
    <dbReference type="NCBI Taxonomy" id="410072"/>
    <lineage>
        <taxon>Bacteria</taxon>
        <taxon>Bacillati</taxon>
        <taxon>Bacillota</taxon>
        <taxon>Clostridia</taxon>
        <taxon>Lachnospirales</taxon>
        <taxon>Lachnospiraceae</taxon>
        <taxon>Coprococcus</taxon>
    </lineage>
</organism>
<gene>
    <name evidence="1" type="ORF">DWX03_13555</name>
</gene>
<keyword evidence="2" id="KW-1185">Reference proteome</keyword>
<dbReference type="AlphaFoldDB" id="A0A412QAP5"/>